<evidence type="ECO:0000256" key="4">
    <source>
        <dbReference type="ARBA" id="ARBA00023065"/>
    </source>
</evidence>
<reference evidence="7" key="1">
    <citation type="submission" date="2020-06" db="EMBL/GenBank/DDBJ databases">
        <title>Draft genome of Bugula neritina, a colonial animal packing powerful symbionts and potential medicines.</title>
        <authorList>
            <person name="Rayko M."/>
        </authorList>
    </citation>
    <scope>NUCLEOTIDE SEQUENCE [LARGE SCALE GENOMIC DNA]</scope>
    <source>
        <strain evidence="7">Kwan_BN1</strain>
    </source>
</reference>
<dbReference type="FunFam" id="1.25.40.150:FF:000001">
    <property type="entry name" value="V-type proton ATPase subunit H"/>
    <property type="match status" value="1"/>
</dbReference>
<dbReference type="Pfam" id="PF03224">
    <property type="entry name" value="V-ATPase_H_N"/>
    <property type="match status" value="1"/>
</dbReference>
<evidence type="ECO:0000256" key="3">
    <source>
        <dbReference type="ARBA" id="ARBA00022781"/>
    </source>
</evidence>
<evidence type="ECO:0000256" key="5">
    <source>
        <dbReference type="PIRNR" id="PIRNR032184"/>
    </source>
</evidence>
<dbReference type="InterPro" id="IPR016024">
    <property type="entry name" value="ARM-type_fold"/>
</dbReference>
<keyword evidence="3 5" id="KW-0375">Hydrogen ion transport</keyword>
<organism evidence="7 8">
    <name type="scientific">Bugula neritina</name>
    <name type="common">Brown bryozoan</name>
    <name type="synonym">Sertularia neritina</name>
    <dbReference type="NCBI Taxonomy" id="10212"/>
    <lineage>
        <taxon>Eukaryota</taxon>
        <taxon>Metazoa</taxon>
        <taxon>Spiralia</taxon>
        <taxon>Lophotrochozoa</taxon>
        <taxon>Bryozoa</taxon>
        <taxon>Gymnolaemata</taxon>
        <taxon>Cheilostomatida</taxon>
        <taxon>Flustrina</taxon>
        <taxon>Buguloidea</taxon>
        <taxon>Bugulidae</taxon>
        <taxon>Bugula</taxon>
    </lineage>
</organism>
<dbReference type="InterPro" id="IPR004908">
    <property type="entry name" value="ATPase_V1-cplx_hsu"/>
</dbReference>
<comment type="caution">
    <text evidence="7">The sequence shown here is derived from an EMBL/GenBank/DDBJ whole genome shotgun (WGS) entry which is preliminary data.</text>
</comment>
<dbReference type="AlphaFoldDB" id="A0A7J7JIY8"/>
<dbReference type="CDD" id="cd00256">
    <property type="entry name" value="VATPase_H"/>
    <property type="match status" value="1"/>
</dbReference>
<dbReference type="GO" id="GO:0046961">
    <property type="term" value="F:proton-transporting ATPase activity, rotational mechanism"/>
    <property type="evidence" value="ECO:0007669"/>
    <property type="project" value="UniProtKB-UniRule"/>
</dbReference>
<proteinExistence type="inferred from homology"/>
<name>A0A7J7JIY8_BUGNE</name>
<sequence length="457" mass="52752">MPAGGTSNLVENDVISKTALMGGGVTSPLQLKAAEVRSNRVNWQSYKQGQMISLEEYGVITRLDFASSDAESRALYLRNNSDLAAKTFYKLIQHIAKDQTIQYLLVMIDDLIIEDHSRVEMFKNYAMSVKESPWTGYFTLLTRSDGFIVNQASAIITKMACWGKDSMDEQNQHVYVTWLRDQLRIPNNDYTQSVCRCLQILLRIDGYRKVFFEIDGVSAIVNVLSSRVGFQLQYQLTFCLWCLTFNEDISSRLEKYNLIPILADILSEAVKEKVLRIILATYRNLLEKPEETQTKQQNALSMVQCKLIKQLEILTDKKFEDEDVVDDIKFLSEFLETSVQDLSSFDEYVTEIKSGRLEWSPVHKEIRFWRENAPRLNEKNYELLRTLVHLLNSNHDPLILSVAAHDIGEYVRHYPRGKHVLEQIGGKEAVMKHLAHEDPNVRYEALLSVQKLMVHNW</sequence>
<dbReference type="EMBL" id="VXIV02002441">
    <property type="protein sequence ID" value="KAF6025594.1"/>
    <property type="molecule type" value="Genomic_DNA"/>
</dbReference>
<evidence type="ECO:0000259" key="6">
    <source>
        <dbReference type="Pfam" id="PF11698"/>
    </source>
</evidence>
<protein>
    <recommendedName>
        <fullName evidence="5">V-type proton ATPase subunit H</fullName>
    </recommendedName>
</protein>
<dbReference type="Gene3D" id="1.25.10.10">
    <property type="entry name" value="Leucine-rich Repeat Variant"/>
    <property type="match status" value="1"/>
</dbReference>
<dbReference type="OrthoDB" id="10263554at2759"/>
<dbReference type="FunFam" id="1.25.10.10:FF:000067">
    <property type="entry name" value="V-type proton ATPase subunit H"/>
    <property type="match status" value="1"/>
</dbReference>
<dbReference type="GO" id="GO:0000221">
    <property type="term" value="C:vacuolar proton-transporting V-type ATPase, V1 domain"/>
    <property type="evidence" value="ECO:0007669"/>
    <property type="project" value="UniProtKB-UniRule"/>
</dbReference>
<feature type="domain" description="ATPase V1 complex subunit H C-terminal" evidence="6">
    <location>
        <begin position="342"/>
        <end position="457"/>
    </location>
</feature>
<evidence type="ECO:0000313" key="8">
    <source>
        <dbReference type="Proteomes" id="UP000593567"/>
    </source>
</evidence>
<dbReference type="InterPro" id="IPR011989">
    <property type="entry name" value="ARM-like"/>
</dbReference>
<keyword evidence="4 5" id="KW-0406">Ion transport</keyword>
<dbReference type="GO" id="GO:0005765">
    <property type="term" value="C:lysosomal membrane"/>
    <property type="evidence" value="ECO:0007669"/>
    <property type="project" value="TreeGrafter"/>
</dbReference>
<evidence type="ECO:0000313" key="7">
    <source>
        <dbReference type="EMBL" id="KAF6025594.1"/>
    </source>
</evidence>
<dbReference type="PANTHER" id="PTHR10698:SF0">
    <property type="entry name" value="V-TYPE PROTON ATPASE SUBUNIT H"/>
    <property type="match status" value="1"/>
</dbReference>
<dbReference type="InterPro" id="IPR011987">
    <property type="entry name" value="ATPase_V1-cplx_hsu_C"/>
</dbReference>
<dbReference type="Pfam" id="PF11698">
    <property type="entry name" value="V-ATPase_H_C"/>
    <property type="match status" value="1"/>
</dbReference>
<dbReference type="InterPro" id="IPR038497">
    <property type="entry name" value="ATPase_V1-cplx_hsu_C_sf"/>
</dbReference>
<gene>
    <name evidence="7" type="ORF">EB796_016098</name>
</gene>
<dbReference type="Proteomes" id="UP000593567">
    <property type="component" value="Unassembled WGS sequence"/>
</dbReference>
<comment type="function">
    <text evidence="5">Subunit of the V1 complex of vacuolar(H+)-ATPase (V-ATPase), a multisubunit enzyme composed of a peripheral complex (V1) that hydrolyzes ATP and a membrane integral complex (V0) that translocates protons. V-ATPase is responsible for acidifying and maintaining the pH of intracellular compartments.</text>
</comment>
<comment type="similarity">
    <text evidence="1 5">Belongs to the V-ATPase H subunit family.</text>
</comment>
<evidence type="ECO:0000256" key="1">
    <source>
        <dbReference type="ARBA" id="ARBA00008613"/>
    </source>
</evidence>
<keyword evidence="2 5" id="KW-0813">Transport</keyword>
<dbReference type="PIRSF" id="PIRSF032184">
    <property type="entry name" value="ATPase_V1_H"/>
    <property type="match status" value="1"/>
</dbReference>
<dbReference type="PANTHER" id="PTHR10698">
    <property type="entry name" value="V-TYPE PROTON ATPASE SUBUNIT H"/>
    <property type="match status" value="1"/>
</dbReference>
<comment type="subunit">
    <text evidence="5">V-ATPase is a heteromultimeric enzyme made up of two complexes: the ATP-hydrolytic V1 complex and the proton translocation V0 complex.</text>
</comment>
<accession>A0A7J7JIY8</accession>
<dbReference type="Gene3D" id="1.25.40.150">
    <property type="entry name" value="V-type ATPase, subunit H, C-terminal domain"/>
    <property type="match status" value="1"/>
</dbReference>
<keyword evidence="8" id="KW-1185">Reference proteome</keyword>
<dbReference type="SUPFAM" id="SSF48371">
    <property type="entry name" value="ARM repeat"/>
    <property type="match status" value="1"/>
</dbReference>
<evidence type="ECO:0000256" key="2">
    <source>
        <dbReference type="ARBA" id="ARBA00022448"/>
    </source>
</evidence>